<dbReference type="Gene3D" id="3.90.550.50">
    <property type="match status" value="1"/>
</dbReference>
<evidence type="ECO:0000313" key="17">
    <source>
        <dbReference type="Proteomes" id="UP000594262"/>
    </source>
</evidence>
<comment type="subcellular location">
    <subcellularLocation>
        <location evidence="2 15">Golgi apparatus membrane</location>
        <topology evidence="2 15">Single-pass type II membrane protein</topology>
    </subcellularLocation>
</comment>
<comment type="similarity">
    <text evidence="5 15">Belongs to the glycosyltransferase 31 family.</text>
</comment>
<evidence type="ECO:0000256" key="12">
    <source>
        <dbReference type="ARBA" id="ARBA00023136"/>
    </source>
</evidence>
<keyword evidence="11 15" id="KW-0333">Golgi apparatus</keyword>
<keyword evidence="6 15" id="KW-0328">Glycosyltransferase</keyword>
<comment type="pathway">
    <text evidence="4">Glycan metabolism; heparan sulfate biosynthesis.</text>
</comment>
<evidence type="ECO:0000256" key="7">
    <source>
        <dbReference type="ARBA" id="ARBA00022679"/>
    </source>
</evidence>
<reference evidence="16" key="1">
    <citation type="submission" date="2021-01" db="UniProtKB">
        <authorList>
            <consortium name="EnsemblMetazoa"/>
        </authorList>
    </citation>
    <scope>IDENTIFICATION</scope>
</reference>
<evidence type="ECO:0000256" key="5">
    <source>
        <dbReference type="ARBA" id="ARBA00008661"/>
    </source>
</evidence>
<dbReference type="FunFam" id="3.90.550.50:FF:000018">
    <property type="entry name" value="Hexosyltransferase"/>
    <property type="match status" value="1"/>
</dbReference>
<evidence type="ECO:0000256" key="8">
    <source>
        <dbReference type="ARBA" id="ARBA00022692"/>
    </source>
</evidence>
<dbReference type="GO" id="GO:0047220">
    <property type="term" value="F:galactosylxylosylprotein 3-beta-galactosyltransferase activity"/>
    <property type="evidence" value="ECO:0007669"/>
    <property type="project" value="UniProtKB-ARBA"/>
</dbReference>
<dbReference type="EnsemblMetazoa" id="CLYHEMT004547.1">
    <property type="protein sequence ID" value="CLYHEMP004547.1"/>
    <property type="gene ID" value="CLYHEMG004547"/>
</dbReference>
<feature type="transmembrane region" description="Helical" evidence="15">
    <location>
        <begin position="12"/>
        <end position="29"/>
    </location>
</feature>
<keyword evidence="13" id="KW-0325">Glycoprotein</keyword>
<dbReference type="PROSITE" id="PS51257">
    <property type="entry name" value="PROKAR_LIPOPROTEIN"/>
    <property type="match status" value="1"/>
</dbReference>
<dbReference type="AlphaFoldDB" id="A0A7M5URE1"/>
<evidence type="ECO:0000256" key="13">
    <source>
        <dbReference type="ARBA" id="ARBA00023180"/>
    </source>
</evidence>
<sequence length="341" mass="39540">MYRTLNKISSKSSYLYLITIAILSIWLISCKFTIYKLNQQSGNVLSVKRRGTSQFIKAGNKINCYMFILIMSSPKGALRRTSMRETWIKTNDVNKLKIERRFIIGTKGLTPNILKELSSEQAKHSDLLLLDDFADSYSKLTEKLLRTILWIENNVDAKFVMKVDDDSFVRLDKLIPSLSAKEHIGRIYWGFFKGNARIKRAGAWKETKWFLSDHYLPYAVGGGYVISFDLVTFISSNANYLSLYNSEDVSMGVWLASIKLNRFHDVRFDTWYKSMGCSNLHIVSHKQQPEDMYAKHNQLTNNGKLCKVEKELMLTWDYNWNEFPSNCCSKRVKISSIKTFL</sequence>
<name>A0A7M5URE1_9CNID</name>
<dbReference type="InterPro" id="IPR002659">
    <property type="entry name" value="Glyco_trans_31"/>
</dbReference>
<evidence type="ECO:0000256" key="9">
    <source>
        <dbReference type="ARBA" id="ARBA00022968"/>
    </source>
</evidence>
<dbReference type="Proteomes" id="UP000594262">
    <property type="component" value="Unplaced"/>
</dbReference>
<keyword evidence="7" id="KW-0808">Transferase</keyword>
<dbReference type="EC" id="2.4.1.-" evidence="15"/>
<dbReference type="OrthoDB" id="1158011at2759"/>
<dbReference type="GO" id="GO:0000139">
    <property type="term" value="C:Golgi membrane"/>
    <property type="evidence" value="ECO:0007669"/>
    <property type="project" value="UniProtKB-SubCell"/>
</dbReference>
<dbReference type="GO" id="GO:0006024">
    <property type="term" value="P:glycosaminoglycan biosynthetic process"/>
    <property type="evidence" value="ECO:0007669"/>
    <property type="project" value="UniProtKB-ARBA"/>
</dbReference>
<comment type="cofactor">
    <cofactor evidence="1">
        <name>Mn(2+)</name>
        <dbReference type="ChEBI" id="CHEBI:29035"/>
    </cofactor>
</comment>
<evidence type="ECO:0000256" key="10">
    <source>
        <dbReference type="ARBA" id="ARBA00022989"/>
    </source>
</evidence>
<keyword evidence="14" id="KW-0464">Manganese</keyword>
<keyword evidence="10 15" id="KW-1133">Transmembrane helix</keyword>
<protein>
    <recommendedName>
        <fullName evidence="15">Hexosyltransferase</fullName>
        <ecNumber evidence="15">2.4.1.-</ecNumber>
    </recommendedName>
</protein>
<evidence type="ECO:0000256" key="1">
    <source>
        <dbReference type="ARBA" id="ARBA00001936"/>
    </source>
</evidence>
<dbReference type="PANTHER" id="PTHR11214:SF3">
    <property type="entry name" value="BETA-1,3-GALACTOSYLTRANSFERASE 6"/>
    <property type="match status" value="1"/>
</dbReference>
<evidence type="ECO:0000256" key="6">
    <source>
        <dbReference type="ARBA" id="ARBA00022676"/>
    </source>
</evidence>
<proteinExistence type="inferred from homology"/>
<dbReference type="Pfam" id="PF01762">
    <property type="entry name" value="Galactosyl_T"/>
    <property type="match status" value="1"/>
</dbReference>
<evidence type="ECO:0000256" key="11">
    <source>
        <dbReference type="ARBA" id="ARBA00023034"/>
    </source>
</evidence>
<dbReference type="RefSeq" id="XP_066918615.1">
    <property type="nucleotide sequence ID" value="XM_067062514.1"/>
</dbReference>
<evidence type="ECO:0000256" key="14">
    <source>
        <dbReference type="ARBA" id="ARBA00023211"/>
    </source>
</evidence>
<evidence type="ECO:0000256" key="4">
    <source>
        <dbReference type="ARBA" id="ARBA00005093"/>
    </source>
</evidence>
<comment type="pathway">
    <text evidence="3">Glycan metabolism; chondroitin sulfate biosynthesis.</text>
</comment>
<keyword evidence="17" id="KW-1185">Reference proteome</keyword>
<dbReference type="PANTHER" id="PTHR11214">
    <property type="entry name" value="BETA-1,3-N-ACETYLGLUCOSAMINYLTRANSFERASE"/>
    <property type="match status" value="1"/>
</dbReference>
<accession>A0A7M5URE1</accession>
<evidence type="ECO:0000256" key="2">
    <source>
        <dbReference type="ARBA" id="ARBA00004323"/>
    </source>
</evidence>
<dbReference type="GeneID" id="136805929"/>
<evidence type="ECO:0000256" key="3">
    <source>
        <dbReference type="ARBA" id="ARBA00004840"/>
    </source>
</evidence>
<keyword evidence="9 15" id="KW-0735">Signal-anchor</keyword>
<keyword evidence="8 15" id="KW-0812">Transmembrane</keyword>
<dbReference type="GO" id="GO:0006493">
    <property type="term" value="P:protein O-linked glycosylation"/>
    <property type="evidence" value="ECO:0007669"/>
    <property type="project" value="TreeGrafter"/>
</dbReference>
<evidence type="ECO:0000313" key="16">
    <source>
        <dbReference type="EnsemblMetazoa" id="CLYHEMP004547.1"/>
    </source>
</evidence>
<evidence type="ECO:0000256" key="15">
    <source>
        <dbReference type="RuleBase" id="RU363063"/>
    </source>
</evidence>
<keyword evidence="12 15" id="KW-0472">Membrane</keyword>
<organism evidence="16 17">
    <name type="scientific">Clytia hemisphaerica</name>
    <dbReference type="NCBI Taxonomy" id="252671"/>
    <lineage>
        <taxon>Eukaryota</taxon>
        <taxon>Metazoa</taxon>
        <taxon>Cnidaria</taxon>
        <taxon>Hydrozoa</taxon>
        <taxon>Hydroidolina</taxon>
        <taxon>Leptothecata</taxon>
        <taxon>Obeliida</taxon>
        <taxon>Clytiidae</taxon>
        <taxon>Clytia</taxon>
    </lineage>
</organism>